<dbReference type="PANTHER" id="PTHR32282:SF33">
    <property type="entry name" value="PEPTIDOGLYCAN GLYCOSYLTRANSFERASE"/>
    <property type="match status" value="1"/>
</dbReference>
<dbReference type="PANTHER" id="PTHR32282">
    <property type="entry name" value="BINDING PROTEIN TRANSPEPTIDASE, PUTATIVE-RELATED"/>
    <property type="match status" value="1"/>
</dbReference>
<evidence type="ECO:0000256" key="12">
    <source>
        <dbReference type="ARBA" id="ARBA00034000"/>
    </source>
</evidence>
<evidence type="ECO:0000256" key="13">
    <source>
        <dbReference type="ARBA" id="ARBA00049902"/>
    </source>
</evidence>
<dbReference type="GO" id="GO:0006508">
    <property type="term" value="P:proteolysis"/>
    <property type="evidence" value="ECO:0007669"/>
    <property type="project" value="UniProtKB-KW"/>
</dbReference>
<dbReference type="Gene3D" id="3.40.710.10">
    <property type="entry name" value="DD-peptidase/beta-lactamase superfamily"/>
    <property type="match status" value="1"/>
</dbReference>
<dbReference type="EMBL" id="CP063989">
    <property type="protein sequence ID" value="QPL06713.1"/>
    <property type="molecule type" value="Genomic_DNA"/>
</dbReference>
<dbReference type="Pfam" id="PF00905">
    <property type="entry name" value="Transpeptidase"/>
    <property type="match status" value="1"/>
</dbReference>
<dbReference type="KEGG" id="arep:ID810_11590"/>
<evidence type="ECO:0000256" key="2">
    <source>
        <dbReference type="ARBA" id="ARBA00007739"/>
    </source>
</evidence>
<dbReference type="InterPro" id="IPR012338">
    <property type="entry name" value="Beta-lactam/transpept-like"/>
</dbReference>
<dbReference type="Gene3D" id="1.10.3810.10">
    <property type="entry name" value="Biosynthetic peptidoglycan transglycosylase-like"/>
    <property type="match status" value="1"/>
</dbReference>
<evidence type="ECO:0000256" key="5">
    <source>
        <dbReference type="ARBA" id="ARBA00022676"/>
    </source>
</evidence>
<evidence type="ECO:0000256" key="10">
    <source>
        <dbReference type="ARBA" id="ARBA00023268"/>
    </source>
</evidence>
<evidence type="ECO:0000256" key="7">
    <source>
        <dbReference type="ARBA" id="ARBA00022801"/>
    </source>
</evidence>
<comment type="similarity">
    <text evidence="1">In the C-terminal section; belongs to the transpeptidase family.</text>
</comment>
<evidence type="ECO:0000256" key="11">
    <source>
        <dbReference type="ARBA" id="ARBA00023316"/>
    </source>
</evidence>
<dbReference type="GO" id="GO:0071555">
    <property type="term" value="P:cell wall organization"/>
    <property type="evidence" value="ECO:0007669"/>
    <property type="project" value="UniProtKB-KW"/>
</dbReference>
<keyword evidence="9" id="KW-0573">Peptidoglycan synthesis</keyword>
<keyword evidence="6" id="KW-0808">Transferase</keyword>
<evidence type="ECO:0000313" key="18">
    <source>
        <dbReference type="Proteomes" id="UP000594637"/>
    </source>
</evidence>
<keyword evidence="8" id="KW-0133">Cell shape</keyword>
<keyword evidence="5" id="KW-0328">Glycosyltransferase</keyword>
<dbReference type="GO" id="GO:0009002">
    <property type="term" value="F:serine-type D-Ala-D-Ala carboxypeptidase activity"/>
    <property type="evidence" value="ECO:0007669"/>
    <property type="project" value="UniProtKB-EC"/>
</dbReference>
<dbReference type="AlphaFoldDB" id="A0A7T0PXP5"/>
<evidence type="ECO:0000256" key="4">
    <source>
        <dbReference type="ARBA" id="ARBA00022670"/>
    </source>
</evidence>
<evidence type="ECO:0000259" key="15">
    <source>
        <dbReference type="Pfam" id="PF00905"/>
    </source>
</evidence>
<evidence type="ECO:0000256" key="3">
    <source>
        <dbReference type="ARBA" id="ARBA00022645"/>
    </source>
</evidence>
<keyword evidence="7" id="KW-0378">Hydrolase</keyword>
<dbReference type="InterPro" id="IPR001460">
    <property type="entry name" value="PCN-bd_Tpept"/>
</dbReference>
<dbReference type="InterPro" id="IPR001264">
    <property type="entry name" value="Glyco_trans_51"/>
</dbReference>
<dbReference type="GO" id="GO:0030288">
    <property type="term" value="C:outer membrane-bounded periplasmic space"/>
    <property type="evidence" value="ECO:0007669"/>
    <property type="project" value="TreeGrafter"/>
</dbReference>
<dbReference type="InterPro" id="IPR023346">
    <property type="entry name" value="Lysozyme-like_dom_sf"/>
</dbReference>
<dbReference type="GO" id="GO:0008658">
    <property type="term" value="F:penicillin binding"/>
    <property type="evidence" value="ECO:0007669"/>
    <property type="project" value="InterPro"/>
</dbReference>
<comment type="catalytic activity">
    <reaction evidence="13">
        <text>[GlcNAc-(1-&gt;4)-Mur2Ac(oyl-L-Ala-gamma-D-Glu-L-Lys-D-Ala-D-Ala)](n)-di-trans,octa-cis-undecaprenyl diphosphate + beta-D-GlcNAc-(1-&gt;4)-Mur2Ac(oyl-L-Ala-gamma-D-Glu-L-Lys-D-Ala-D-Ala)-di-trans,octa-cis-undecaprenyl diphosphate = [GlcNAc-(1-&gt;4)-Mur2Ac(oyl-L-Ala-gamma-D-Glu-L-Lys-D-Ala-D-Ala)](n+1)-di-trans,octa-cis-undecaprenyl diphosphate + di-trans,octa-cis-undecaprenyl diphosphate + H(+)</text>
        <dbReference type="Rhea" id="RHEA:23708"/>
        <dbReference type="Rhea" id="RHEA-COMP:9602"/>
        <dbReference type="Rhea" id="RHEA-COMP:9603"/>
        <dbReference type="ChEBI" id="CHEBI:15378"/>
        <dbReference type="ChEBI" id="CHEBI:58405"/>
        <dbReference type="ChEBI" id="CHEBI:60033"/>
        <dbReference type="ChEBI" id="CHEBI:78435"/>
        <dbReference type="EC" id="2.4.99.28"/>
    </reaction>
</comment>
<feature type="domain" description="Penicillin-binding protein transpeptidase" evidence="15">
    <location>
        <begin position="352"/>
        <end position="628"/>
    </location>
</feature>
<reference evidence="17 18" key="1">
    <citation type="submission" date="2020-11" db="EMBL/GenBank/DDBJ databases">
        <title>Actinomyces sp. ZJ750.</title>
        <authorList>
            <person name="Zhou J."/>
        </authorList>
    </citation>
    <scope>NUCLEOTIDE SEQUENCE [LARGE SCALE GENOMIC DNA]</scope>
    <source>
        <strain evidence="17 18">ZJ750</strain>
    </source>
</reference>
<protein>
    <submittedName>
        <fullName evidence="17">Penicillin-binding protein</fullName>
    </submittedName>
</protein>
<dbReference type="InterPro" id="IPR050396">
    <property type="entry name" value="Glycosyltr_51/Transpeptidase"/>
</dbReference>
<organism evidence="17 18">
    <name type="scientific">Actinomyces respiraculi</name>
    <dbReference type="NCBI Taxonomy" id="2744574"/>
    <lineage>
        <taxon>Bacteria</taxon>
        <taxon>Bacillati</taxon>
        <taxon>Actinomycetota</taxon>
        <taxon>Actinomycetes</taxon>
        <taxon>Actinomycetales</taxon>
        <taxon>Actinomycetaceae</taxon>
        <taxon>Actinomyces</taxon>
    </lineage>
</organism>
<evidence type="ECO:0000259" key="16">
    <source>
        <dbReference type="Pfam" id="PF00912"/>
    </source>
</evidence>
<evidence type="ECO:0000256" key="1">
    <source>
        <dbReference type="ARBA" id="ARBA00007090"/>
    </source>
</evidence>
<dbReference type="FunFam" id="1.10.3810.10:FF:000001">
    <property type="entry name" value="Penicillin-binding protein 1A"/>
    <property type="match status" value="1"/>
</dbReference>
<proteinExistence type="inferred from homology"/>
<evidence type="ECO:0000313" key="17">
    <source>
        <dbReference type="EMBL" id="QPL06713.1"/>
    </source>
</evidence>
<comment type="catalytic activity">
    <reaction evidence="12">
        <text>Preferential cleavage: (Ac)2-L-Lys-D-Ala-|-D-Ala. Also transpeptidation of peptidyl-alanyl moieties that are N-acyl substituents of D-alanine.</text>
        <dbReference type="EC" id="3.4.16.4"/>
    </reaction>
</comment>
<sequence length="726" mass="76457">MLLALVMLSGFGGVLAAGFAMPLVGATSAVTNAGAQLFNELPTDFNALEPSEVSVILAADGTEIAQFYAENRIVVPLDQISVNMQNAIVAVEDRRFYQHKGVDPTGMVRALVSNASGGSQGASTLTQQYVRNVLVEAGVQSDDPAQIAAATERSTARKLREIKYALTLEQTYTKQQILEGYLNIAAFGPSTYGVEASAQHYFSHSAAELTVAEAALLAGMTNAPGAYDPIAFPEAAKDRMDWVLLKMYEEEFITQEQYDEAVTTQIEDMLHVTNTVGGCAAAGSAAYFCEYVVGEIENSPLFGETEAERRQLLLRGGLTITTTLDPAKQAAADAAIQEYVPTGDPSNVKAALVSVQPGTGRILAIAQNTNYGDATEDNPTATQISLGVDALHGGLENEDGTSGFQPGSTFKTFVLAQWYQEGRSGYTPMNTTPTRFPAATWKISCAPENADDWNVGNANAFEGGTNNVIRSTQLSINVGYARMTAAMDICSITDLAAKMGVTTNAGEPLAPKPSIALGSQEVTPLQMANAYATFAAHGVYCKPIAIDAITDSDGNALSVPSAECTQVMEAEAADQTALTLTYVMRSPGTGMTAALAGGRPSAGKTGTTELMDNAWFAGFTPSLSAAVWLGHSESYSPMNNQVIGGRWYSTMYGSDAPAPLWKMYMDGALAGTPHEHFPQVSLGVQPTPTPARTPKPTPASHEEDGEAGTSTTEQSAQPPTTTVSGG</sequence>
<evidence type="ECO:0000256" key="6">
    <source>
        <dbReference type="ARBA" id="ARBA00022679"/>
    </source>
</evidence>
<name>A0A7T0PXP5_9ACTO</name>
<evidence type="ECO:0000256" key="14">
    <source>
        <dbReference type="SAM" id="MobiDB-lite"/>
    </source>
</evidence>
<gene>
    <name evidence="17" type="ORF">ID810_11590</name>
</gene>
<feature type="domain" description="Glycosyl transferase family 51" evidence="16">
    <location>
        <begin position="61"/>
        <end position="247"/>
    </location>
</feature>
<dbReference type="GO" id="GO:0009252">
    <property type="term" value="P:peptidoglycan biosynthetic process"/>
    <property type="evidence" value="ECO:0007669"/>
    <property type="project" value="UniProtKB-KW"/>
</dbReference>
<dbReference type="SUPFAM" id="SSF53955">
    <property type="entry name" value="Lysozyme-like"/>
    <property type="match status" value="1"/>
</dbReference>
<dbReference type="SUPFAM" id="SSF56601">
    <property type="entry name" value="beta-lactamase/transpeptidase-like"/>
    <property type="match status" value="1"/>
</dbReference>
<accession>A0A7T0PXP5</accession>
<keyword evidence="4" id="KW-0645">Protease</keyword>
<feature type="region of interest" description="Disordered" evidence="14">
    <location>
        <begin position="675"/>
        <end position="726"/>
    </location>
</feature>
<keyword evidence="11" id="KW-0961">Cell wall biogenesis/degradation</keyword>
<keyword evidence="10" id="KW-0511">Multifunctional enzyme</keyword>
<dbReference type="InterPro" id="IPR036950">
    <property type="entry name" value="PBP_transglycosylase"/>
</dbReference>
<comment type="similarity">
    <text evidence="2">In the N-terminal section; belongs to the glycosyltransferase 51 family.</text>
</comment>
<feature type="compositionally biased region" description="Pro residues" evidence="14">
    <location>
        <begin position="687"/>
        <end position="697"/>
    </location>
</feature>
<evidence type="ECO:0000256" key="8">
    <source>
        <dbReference type="ARBA" id="ARBA00022960"/>
    </source>
</evidence>
<dbReference type="Pfam" id="PF00912">
    <property type="entry name" value="Transgly"/>
    <property type="match status" value="1"/>
</dbReference>
<dbReference type="GO" id="GO:0008360">
    <property type="term" value="P:regulation of cell shape"/>
    <property type="evidence" value="ECO:0007669"/>
    <property type="project" value="UniProtKB-KW"/>
</dbReference>
<feature type="compositionally biased region" description="Polar residues" evidence="14">
    <location>
        <begin position="708"/>
        <end position="726"/>
    </location>
</feature>
<keyword evidence="3" id="KW-0121">Carboxypeptidase</keyword>
<dbReference type="GO" id="GO:0008955">
    <property type="term" value="F:peptidoglycan glycosyltransferase activity"/>
    <property type="evidence" value="ECO:0007669"/>
    <property type="project" value="UniProtKB-EC"/>
</dbReference>
<keyword evidence="18" id="KW-1185">Reference proteome</keyword>
<evidence type="ECO:0000256" key="9">
    <source>
        <dbReference type="ARBA" id="ARBA00022984"/>
    </source>
</evidence>
<dbReference type="Proteomes" id="UP000594637">
    <property type="component" value="Chromosome"/>
</dbReference>